<sequence>MKKLFIFVICAIVALSTAAAVSAGELKTSDTMLDFLETIGIIHTETDAPEDDVTREVFAVYVARMLGINETGESGTRYFVDLENNAFSQYSVNALAERGIIAVPEDRYFRPGEGISYEEAVKMLVCALGYEKYAEYRGGYPQGYLATAEALKISCTVQDRAQLKVSEAAELVYKTLVAPVCAMDITDGIATIFESEDSLLAQQFDIQWQEGTVTKI</sequence>
<organism evidence="4 5">
    <name type="scientific">Candidatus Avimonoglobus intestinipullorum</name>
    <dbReference type="NCBI Taxonomy" id="2840699"/>
    <lineage>
        <taxon>Bacteria</taxon>
        <taxon>Bacillati</taxon>
        <taxon>Bacillota</taxon>
        <taxon>Clostridia</taxon>
        <taxon>Eubacteriales</taxon>
        <taxon>Candidatus Avimonoglobus</taxon>
    </lineage>
</organism>
<feature type="non-terminal residue" evidence="4">
    <location>
        <position position="216"/>
    </location>
</feature>
<dbReference type="PROSITE" id="PS51272">
    <property type="entry name" value="SLH"/>
    <property type="match status" value="1"/>
</dbReference>
<evidence type="ECO:0000256" key="2">
    <source>
        <dbReference type="SAM" id="SignalP"/>
    </source>
</evidence>
<evidence type="ECO:0000313" key="4">
    <source>
        <dbReference type="EMBL" id="HIU48101.1"/>
    </source>
</evidence>
<keyword evidence="2" id="KW-0732">Signal</keyword>
<comment type="caution">
    <text evidence="4">The sequence shown here is derived from an EMBL/GenBank/DDBJ whole genome shotgun (WGS) entry which is preliminary data.</text>
</comment>
<feature type="signal peptide" evidence="2">
    <location>
        <begin position="1"/>
        <end position="23"/>
    </location>
</feature>
<reference evidence="4" key="1">
    <citation type="submission" date="2020-10" db="EMBL/GenBank/DDBJ databases">
        <authorList>
            <person name="Gilroy R."/>
        </authorList>
    </citation>
    <scope>NUCLEOTIDE SEQUENCE</scope>
    <source>
        <strain evidence="4">ChiSjej4B22-9803</strain>
    </source>
</reference>
<evidence type="ECO:0000313" key="5">
    <source>
        <dbReference type="Proteomes" id="UP000824111"/>
    </source>
</evidence>
<dbReference type="Proteomes" id="UP000824111">
    <property type="component" value="Unassembled WGS sequence"/>
</dbReference>
<proteinExistence type="predicted"/>
<keyword evidence="1" id="KW-0677">Repeat</keyword>
<dbReference type="Pfam" id="PF00395">
    <property type="entry name" value="SLH"/>
    <property type="match status" value="1"/>
</dbReference>
<dbReference type="InterPro" id="IPR001119">
    <property type="entry name" value="SLH_dom"/>
</dbReference>
<feature type="chain" id="PRO_5038866244" evidence="2">
    <location>
        <begin position="24"/>
        <end position="216"/>
    </location>
</feature>
<dbReference type="EMBL" id="DVND01000048">
    <property type="protein sequence ID" value="HIU48101.1"/>
    <property type="molecule type" value="Genomic_DNA"/>
</dbReference>
<evidence type="ECO:0000259" key="3">
    <source>
        <dbReference type="PROSITE" id="PS51272"/>
    </source>
</evidence>
<dbReference type="AlphaFoldDB" id="A0A9D1LUA0"/>
<reference evidence="4" key="2">
    <citation type="journal article" date="2021" name="PeerJ">
        <title>Extensive microbial diversity within the chicken gut microbiome revealed by metagenomics and culture.</title>
        <authorList>
            <person name="Gilroy R."/>
            <person name="Ravi A."/>
            <person name="Getino M."/>
            <person name="Pursley I."/>
            <person name="Horton D.L."/>
            <person name="Alikhan N.F."/>
            <person name="Baker D."/>
            <person name="Gharbi K."/>
            <person name="Hall N."/>
            <person name="Watson M."/>
            <person name="Adriaenssens E.M."/>
            <person name="Foster-Nyarko E."/>
            <person name="Jarju S."/>
            <person name="Secka A."/>
            <person name="Antonio M."/>
            <person name="Oren A."/>
            <person name="Chaudhuri R.R."/>
            <person name="La Ragione R."/>
            <person name="Hildebrand F."/>
            <person name="Pallen M.J."/>
        </authorList>
    </citation>
    <scope>NUCLEOTIDE SEQUENCE</scope>
    <source>
        <strain evidence="4">ChiSjej4B22-9803</strain>
    </source>
</reference>
<accession>A0A9D1LUA0</accession>
<feature type="domain" description="SLH" evidence="3">
    <location>
        <begin position="75"/>
        <end position="138"/>
    </location>
</feature>
<protein>
    <submittedName>
        <fullName evidence="4">S-layer homology domain-containing protein</fullName>
    </submittedName>
</protein>
<name>A0A9D1LUA0_9FIRM</name>
<evidence type="ECO:0000256" key="1">
    <source>
        <dbReference type="ARBA" id="ARBA00022737"/>
    </source>
</evidence>
<gene>
    <name evidence="4" type="ORF">IAB04_01925</name>
</gene>